<feature type="non-terminal residue" evidence="1">
    <location>
        <position position="1"/>
    </location>
</feature>
<dbReference type="EMBL" id="JAUESC010000168">
    <property type="protein sequence ID" value="KAK0594007.1"/>
    <property type="molecule type" value="Genomic_DNA"/>
</dbReference>
<name>A0AA39SGY0_ACESA</name>
<reference evidence="1" key="1">
    <citation type="journal article" date="2022" name="Plant J.">
        <title>Strategies of tolerance reflected in two North American maple genomes.</title>
        <authorList>
            <person name="McEvoy S.L."/>
            <person name="Sezen U.U."/>
            <person name="Trouern-Trend A."/>
            <person name="McMahon S.M."/>
            <person name="Schaberg P.G."/>
            <person name="Yang J."/>
            <person name="Wegrzyn J.L."/>
            <person name="Swenson N.G."/>
        </authorList>
    </citation>
    <scope>NUCLEOTIDE SEQUENCE</scope>
    <source>
        <strain evidence="1">NS2018</strain>
    </source>
</reference>
<proteinExistence type="predicted"/>
<dbReference type="AlphaFoldDB" id="A0AA39SGY0"/>
<gene>
    <name evidence="1" type="ORF">LWI29_004631</name>
</gene>
<keyword evidence="2" id="KW-1185">Reference proteome</keyword>
<dbReference type="Proteomes" id="UP001168877">
    <property type="component" value="Unassembled WGS sequence"/>
</dbReference>
<sequence length="30" mass="3562">MTSKDAKYHANMYVRVLSLRLENSQISDKY</sequence>
<evidence type="ECO:0000313" key="1">
    <source>
        <dbReference type="EMBL" id="KAK0594007.1"/>
    </source>
</evidence>
<accession>A0AA39SGY0</accession>
<protein>
    <submittedName>
        <fullName evidence="1">Uncharacterized protein</fullName>
    </submittedName>
</protein>
<organism evidence="1 2">
    <name type="scientific">Acer saccharum</name>
    <name type="common">Sugar maple</name>
    <dbReference type="NCBI Taxonomy" id="4024"/>
    <lineage>
        <taxon>Eukaryota</taxon>
        <taxon>Viridiplantae</taxon>
        <taxon>Streptophyta</taxon>
        <taxon>Embryophyta</taxon>
        <taxon>Tracheophyta</taxon>
        <taxon>Spermatophyta</taxon>
        <taxon>Magnoliopsida</taxon>
        <taxon>eudicotyledons</taxon>
        <taxon>Gunneridae</taxon>
        <taxon>Pentapetalae</taxon>
        <taxon>rosids</taxon>
        <taxon>malvids</taxon>
        <taxon>Sapindales</taxon>
        <taxon>Sapindaceae</taxon>
        <taxon>Hippocastanoideae</taxon>
        <taxon>Acereae</taxon>
        <taxon>Acer</taxon>
    </lineage>
</organism>
<evidence type="ECO:0000313" key="2">
    <source>
        <dbReference type="Proteomes" id="UP001168877"/>
    </source>
</evidence>
<comment type="caution">
    <text evidence="1">The sequence shown here is derived from an EMBL/GenBank/DDBJ whole genome shotgun (WGS) entry which is preliminary data.</text>
</comment>
<reference evidence="1" key="2">
    <citation type="submission" date="2023-06" db="EMBL/GenBank/DDBJ databases">
        <authorList>
            <person name="Swenson N.G."/>
            <person name="Wegrzyn J.L."/>
            <person name="Mcevoy S.L."/>
        </authorList>
    </citation>
    <scope>NUCLEOTIDE SEQUENCE</scope>
    <source>
        <strain evidence="1">NS2018</strain>
        <tissue evidence="1">Leaf</tissue>
    </source>
</reference>